<evidence type="ECO:0000313" key="3">
    <source>
        <dbReference type="Proteomes" id="UP001144612"/>
    </source>
</evidence>
<evidence type="ECO:0008006" key="4">
    <source>
        <dbReference type="Google" id="ProtNLM"/>
    </source>
</evidence>
<proteinExistence type="predicted"/>
<keyword evidence="1" id="KW-1133">Transmembrane helix</keyword>
<feature type="transmembrane region" description="Helical" evidence="1">
    <location>
        <begin position="45"/>
        <end position="62"/>
    </location>
</feature>
<dbReference type="EMBL" id="JAPQFJ010000008">
    <property type="protein sequence ID" value="MCY6958750.1"/>
    <property type="molecule type" value="Genomic_DNA"/>
</dbReference>
<comment type="caution">
    <text evidence="2">The sequence shown here is derived from an EMBL/GenBank/DDBJ whole genome shotgun (WGS) entry which is preliminary data.</text>
</comment>
<dbReference type="Proteomes" id="UP001144612">
    <property type="component" value="Unassembled WGS sequence"/>
</dbReference>
<evidence type="ECO:0000313" key="2">
    <source>
        <dbReference type="EMBL" id="MCY6958750.1"/>
    </source>
</evidence>
<dbReference type="InterPro" id="IPR049971">
    <property type="entry name" value="CLC_0170-like"/>
</dbReference>
<protein>
    <recommendedName>
        <fullName evidence="4">Histidine kinase</fullName>
    </recommendedName>
</protein>
<name>A0ABT4D8X7_9CLOT</name>
<evidence type="ECO:0000256" key="1">
    <source>
        <dbReference type="SAM" id="Phobius"/>
    </source>
</evidence>
<dbReference type="NCBIfam" id="NF042414">
    <property type="entry name" value="CLC_0170_fam"/>
    <property type="match status" value="1"/>
</dbReference>
<feature type="transmembrane region" description="Helical" evidence="1">
    <location>
        <begin position="6"/>
        <end position="25"/>
    </location>
</feature>
<keyword evidence="1" id="KW-0812">Transmembrane</keyword>
<gene>
    <name evidence="2" type="ORF">OW729_09040</name>
</gene>
<keyword evidence="1" id="KW-0472">Membrane</keyword>
<organism evidence="2 3">
    <name type="scientific">Clostridium brassicae</name>
    <dbReference type="NCBI Taxonomy" id="2999072"/>
    <lineage>
        <taxon>Bacteria</taxon>
        <taxon>Bacillati</taxon>
        <taxon>Bacillota</taxon>
        <taxon>Clostridia</taxon>
        <taxon>Eubacteriales</taxon>
        <taxon>Clostridiaceae</taxon>
        <taxon>Clostridium</taxon>
    </lineage>
</organism>
<keyword evidence="3" id="KW-1185">Reference proteome</keyword>
<dbReference type="RefSeq" id="WP_268061168.1">
    <property type="nucleotide sequence ID" value="NZ_JAPQFJ010000008.1"/>
</dbReference>
<sequence>MRILDLFGKYFLVLILIQGSILIFLDAPSFKKRDLNGLYNRARAIGIGWIVVGVVLFAIKMAV</sequence>
<reference evidence="2" key="1">
    <citation type="submission" date="2022-12" db="EMBL/GenBank/DDBJ databases">
        <title>Clostridium sp. nov., isolated from industrial wastewater.</title>
        <authorList>
            <person name="Jiayan W."/>
        </authorList>
    </citation>
    <scope>NUCLEOTIDE SEQUENCE</scope>
    <source>
        <strain evidence="2">ZC22-4</strain>
    </source>
</reference>
<accession>A0ABT4D8X7</accession>